<evidence type="ECO:0000256" key="4">
    <source>
        <dbReference type="SAM" id="MobiDB-lite"/>
    </source>
</evidence>
<dbReference type="Pfam" id="PF12833">
    <property type="entry name" value="HTH_18"/>
    <property type="match status" value="1"/>
</dbReference>
<dbReference type="PANTHER" id="PTHR46796:SF15">
    <property type="entry name" value="BLL1074 PROTEIN"/>
    <property type="match status" value="1"/>
</dbReference>
<organism evidence="6 7">
    <name type="scientific">Streptomyces laurentii</name>
    <dbReference type="NCBI Taxonomy" id="39478"/>
    <lineage>
        <taxon>Bacteria</taxon>
        <taxon>Bacillati</taxon>
        <taxon>Actinomycetota</taxon>
        <taxon>Actinomycetes</taxon>
        <taxon>Kitasatosporales</taxon>
        <taxon>Streptomycetaceae</taxon>
        <taxon>Streptomyces</taxon>
    </lineage>
</organism>
<accession>A0A160NSU7</accession>
<evidence type="ECO:0000256" key="1">
    <source>
        <dbReference type="ARBA" id="ARBA00023015"/>
    </source>
</evidence>
<dbReference type="PANTHER" id="PTHR46796">
    <property type="entry name" value="HTH-TYPE TRANSCRIPTIONAL ACTIVATOR RHAS-RELATED"/>
    <property type="match status" value="1"/>
</dbReference>
<dbReference type="SMART" id="SM00342">
    <property type="entry name" value="HTH_ARAC"/>
    <property type="match status" value="1"/>
</dbReference>
<feature type="region of interest" description="Disordered" evidence="4">
    <location>
        <begin position="280"/>
        <end position="309"/>
    </location>
</feature>
<keyword evidence="2" id="KW-0238">DNA-binding</keyword>
<evidence type="ECO:0000313" key="7">
    <source>
        <dbReference type="Proteomes" id="UP000217676"/>
    </source>
</evidence>
<keyword evidence="3" id="KW-0804">Transcription</keyword>
<keyword evidence="1" id="KW-0805">Transcription regulation</keyword>
<keyword evidence="7" id="KW-1185">Reference proteome</keyword>
<feature type="compositionally biased region" description="Basic and acidic residues" evidence="4">
    <location>
        <begin position="280"/>
        <end position="298"/>
    </location>
</feature>
<dbReference type="KEGG" id="slau:SLA_0512"/>
<protein>
    <submittedName>
        <fullName evidence="6">Transcriptional regulator, araC family</fullName>
    </submittedName>
</protein>
<dbReference type="GO" id="GO:0043565">
    <property type="term" value="F:sequence-specific DNA binding"/>
    <property type="evidence" value="ECO:0007669"/>
    <property type="project" value="InterPro"/>
</dbReference>
<dbReference type="PROSITE" id="PS01124">
    <property type="entry name" value="HTH_ARAC_FAMILY_2"/>
    <property type="match status" value="1"/>
</dbReference>
<evidence type="ECO:0000256" key="3">
    <source>
        <dbReference type="ARBA" id="ARBA00023163"/>
    </source>
</evidence>
<dbReference type="InterPro" id="IPR009057">
    <property type="entry name" value="Homeodomain-like_sf"/>
</dbReference>
<name>A0A160NSU7_STRLU</name>
<sequence length="309" mass="33038">MRRTCPAEVPADGARRGGVWGCEIPRVPARSPGRWLVLPSAAVSVLFADGGELALVDAAGVPRALPPGPLLLGPRVTTLTLAGPDGPRCPRLLLAPWTVHTLSGLPMDRLVDRIVPAEEVLGPGVRRLAGDLAAAGDCRDDALRRLGLTLSRWETRGGPPAPPVLRAWSELVRTRGTASIADLARHAGWCHSQLGRRFPKQVGLSPKAAARVLRWREAIRRLAGGEPVAGAALGAGYHDQAHFGHECKAMAGCTPRRFLSTWNSEGFREDAEFLQEQAAVDRAEYSSEGRSGEKERNGGKKSAAPLLLR</sequence>
<dbReference type="AlphaFoldDB" id="A0A160NSU7"/>
<reference evidence="6 7" key="1">
    <citation type="journal article" date="2016" name="Genome Announc.">
        <title>Complete Genome Sequence of Thiostrepton-Producing Streptomyces laurentii ATCC 31255.</title>
        <authorList>
            <person name="Doi K."/>
            <person name="Fujino Y."/>
            <person name="Nagayoshi Y."/>
            <person name="Ohshima T."/>
            <person name="Ogata S."/>
        </authorList>
    </citation>
    <scope>NUCLEOTIDE SEQUENCE [LARGE SCALE GENOMIC DNA]</scope>
    <source>
        <strain evidence="6 7">ATCC 31255</strain>
    </source>
</reference>
<evidence type="ECO:0000313" key="6">
    <source>
        <dbReference type="EMBL" id="BAU81467.1"/>
    </source>
</evidence>
<feature type="domain" description="HTH araC/xylS-type" evidence="5">
    <location>
        <begin position="179"/>
        <end position="261"/>
    </location>
</feature>
<proteinExistence type="predicted"/>
<evidence type="ECO:0000256" key="2">
    <source>
        <dbReference type="ARBA" id="ARBA00023125"/>
    </source>
</evidence>
<dbReference type="Proteomes" id="UP000217676">
    <property type="component" value="Chromosome"/>
</dbReference>
<dbReference type="InterPro" id="IPR018060">
    <property type="entry name" value="HTH_AraC"/>
</dbReference>
<gene>
    <name evidence="6" type="ORF">SLA_0512</name>
</gene>
<dbReference type="Gene3D" id="1.10.10.60">
    <property type="entry name" value="Homeodomain-like"/>
    <property type="match status" value="1"/>
</dbReference>
<dbReference type="GO" id="GO:0003700">
    <property type="term" value="F:DNA-binding transcription factor activity"/>
    <property type="evidence" value="ECO:0007669"/>
    <property type="project" value="InterPro"/>
</dbReference>
<evidence type="ECO:0000259" key="5">
    <source>
        <dbReference type="PROSITE" id="PS01124"/>
    </source>
</evidence>
<dbReference type="EMBL" id="AP017424">
    <property type="protein sequence ID" value="BAU81467.1"/>
    <property type="molecule type" value="Genomic_DNA"/>
</dbReference>
<dbReference type="InterPro" id="IPR050204">
    <property type="entry name" value="AraC_XylS_family_regulators"/>
</dbReference>
<dbReference type="SUPFAM" id="SSF46689">
    <property type="entry name" value="Homeodomain-like"/>
    <property type="match status" value="1"/>
</dbReference>